<dbReference type="InterPro" id="IPR006020">
    <property type="entry name" value="PTB/PI_dom"/>
</dbReference>
<evidence type="ECO:0000313" key="5">
    <source>
        <dbReference type="Proteomes" id="UP000054047"/>
    </source>
</evidence>
<name>A0A0C2FBF7_9BILA</name>
<feature type="domain" description="PID" evidence="3">
    <location>
        <begin position="26"/>
        <end position="66"/>
    </location>
</feature>
<dbReference type="SUPFAM" id="SSF50729">
    <property type="entry name" value="PH domain-like"/>
    <property type="match status" value="1"/>
</dbReference>
<dbReference type="GO" id="GO:0043197">
    <property type="term" value="C:dendritic spine"/>
    <property type="evidence" value="ECO:0007669"/>
    <property type="project" value="TreeGrafter"/>
</dbReference>
<evidence type="ECO:0000256" key="1">
    <source>
        <dbReference type="ARBA" id="ARBA00022448"/>
    </source>
</evidence>
<organism evidence="4 5">
    <name type="scientific">Ancylostoma duodenale</name>
    <dbReference type="NCBI Taxonomy" id="51022"/>
    <lineage>
        <taxon>Eukaryota</taxon>
        <taxon>Metazoa</taxon>
        <taxon>Ecdysozoa</taxon>
        <taxon>Nematoda</taxon>
        <taxon>Chromadorea</taxon>
        <taxon>Rhabditida</taxon>
        <taxon>Rhabditina</taxon>
        <taxon>Rhabditomorpha</taxon>
        <taxon>Strongyloidea</taxon>
        <taxon>Ancylostomatidae</taxon>
        <taxon>Ancylostomatinae</taxon>
        <taxon>Ancylostoma</taxon>
    </lineage>
</organism>
<accession>A0A0C2FBF7</accession>
<dbReference type="InterPro" id="IPR051230">
    <property type="entry name" value="APP-Binding"/>
</dbReference>
<gene>
    <name evidence="4" type="ORF">ANCDUO_25855</name>
</gene>
<dbReference type="AlphaFoldDB" id="A0A0C2FBF7"/>
<keyword evidence="2" id="KW-0677">Repeat</keyword>
<dbReference type="GO" id="GO:0007268">
    <property type="term" value="P:chemical synaptic transmission"/>
    <property type="evidence" value="ECO:0007669"/>
    <property type="project" value="TreeGrafter"/>
</dbReference>
<dbReference type="EMBL" id="KN780089">
    <property type="protein sequence ID" value="KIH44129.1"/>
    <property type="molecule type" value="Genomic_DNA"/>
</dbReference>
<dbReference type="InterPro" id="IPR011993">
    <property type="entry name" value="PH-like_dom_sf"/>
</dbReference>
<dbReference type="Gene3D" id="2.30.29.30">
    <property type="entry name" value="Pleckstrin-homology domain (PH domain)/Phosphotyrosine-binding domain (PTB)"/>
    <property type="match status" value="1"/>
</dbReference>
<dbReference type="PANTHER" id="PTHR12345">
    <property type="entry name" value="SYNTENIN RELATED"/>
    <property type="match status" value="1"/>
</dbReference>
<dbReference type="PANTHER" id="PTHR12345:SF16">
    <property type="entry name" value="X11L, ISOFORM F-RELATED"/>
    <property type="match status" value="1"/>
</dbReference>
<feature type="non-terminal residue" evidence="4">
    <location>
        <position position="103"/>
    </location>
</feature>
<reference evidence="4 5" key="1">
    <citation type="submission" date="2013-12" db="EMBL/GenBank/DDBJ databases">
        <title>Draft genome of the parsitic nematode Ancylostoma duodenale.</title>
        <authorList>
            <person name="Mitreva M."/>
        </authorList>
    </citation>
    <scope>NUCLEOTIDE SEQUENCE [LARGE SCALE GENOMIC DNA]</scope>
    <source>
        <strain evidence="4 5">Zhejiang</strain>
    </source>
</reference>
<keyword evidence="1" id="KW-0813">Transport</keyword>
<evidence type="ECO:0000313" key="4">
    <source>
        <dbReference type="EMBL" id="KIH44129.1"/>
    </source>
</evidence>
<keyword evidence="5" id="KW-1185">Reference proteome</keyword>
<dbReference type="Proteomes" id="UP000054047">
    <property type="component" value="Unassembled WGS sequence"/>
</dbReference>
<dbReference type="GO" id="GO:0005886">
    <property type="term" value="C:plasma membrane"/>
    <property type="evidence" value="ECO:0007669"/>
    <property type="project" value="TreeGrafter"/>
</dbReference>
<evidence type="ECO:0000256" key="2">
    <source>
        <dbReference type="ARBA" id="ARBA00022737"/>
    </source>
</evidence>
<dbReference type="Pfam" id="PF00640">
    <property type="entry name" value="PID"/>
    <property type="match status" value="1"/>
</dbReference>
<evidence type="ECO:0000259" key="3">
    <source>
        <dbReference type="PROSITE" id="PS01179"/>
    </source>
</evidence>
<sequence length="103" mass="11831">MQLIFYDAKKAIFQVDGIRKTPKVICHVFESDEASFIAQSIGQAFQVAYVEFLRANGIDDPSYLRQIDYQNCWAMSWRCSLEKKRRKDVVVPKKSGEPLGIVV</sequence>
<proteinExistence type="predicted"/>
<dbReference type="OrthoDB" id="5987010at2759"/>
<dbReference type="PROSITE" id="PS01179">
    <property type="entry name" value="PID"/>
    <property type="match status" value="1"/>
</dbReference>
<dbReference type="GO" id="GO:0005737">
    <property type="term" value="C:cytoplasm"/>
    <property type="evidence" value="ECO:0007669"/>
    <property type="project" value="TreeGrafter"/>
</dbReference>
<protein>
    <recommendedName>
        <fullName evidence="3">PID domain-containing protein</fullName>
    </recommendedName>
</protein>